<dbReference type="GO" id="GO:0005789">
    <property type="term" value="C:endoplasmic reticulum membrane"/>
    <property type="evidence" value="ECO:0007669"/>
    <property type="project" value="UniProtKB-SubCell"/>
</dbReference>
<sequence>MFLGIRSSSDCPRSKYPPVAVRVAVSPGSVSECIHLPPHIYPLSSPSMSDHLKATLKYCRRILVSKEQYDLIAGLVLLSELVLNTAIIKYVRYTEIDWIAYMQQIRSYSLGERNYLKLKGDTGPLVYPAGFVHVYSVLYSLTQQGQDVKLAQYLFGAIYLITMGFVLAIYKRCESLPTYAIFSLILSKRMHSIYVLRLFNDGIAMMGLYVSIWCLVTRRWNWSALWFSLALSIKMNILLFFPALGFIYFQTVGVLKTINLMLIIVLVQAWLAIPFLLEFPREYLSKAFEFKRVFEYQWTVNWRMVPQSTFLSSGFASSLTLLHLSTLVWFAWTRWSRASRGDSLISLLVRGLRNWNRPAAARPDQLTPDYIVKVCFTSNLIGIICARTLHYQFYSWYAHQIVFLAWQTPYPIFLRILLMLSIEYSWNVFPSTSISSTVLLLSNILLLGGTWWSFDQSCSATPVAVKKKHKVT</sequence>
<evidence type="ECO:0000256" key="10">
    <source>
        <dbReference type="ARBA" id="ARBA00023136"/>
    </source>
</evidence>
<comment type="similarity">
    <text evidence="13">Belongs to the glycosyltransferase ALG3 family.</text>
</comment>
<keyword evidence="6 14" id="KW-0808">Transferase</keyword>
<feature type="transmembrane region" description="Helical" evidence="14">
    <location>
        <begin position="310"/>
        <end position="332"/>
    </location>
</feature>
<dbReference type="UniPathway" id="UPA00378"/>
<evidence type="ECO:0000256" key="6">
    <source>
        <dbReference type="ARBA" id="ARBA00022679"/>
    </source>
</evidence>
<dbReference type="PANTHER" id="PTHR12646:SF0">
    <property type="entry name" value="DOL-P-MAN:MAN(5)GLCNAC(2)-PP-DOL ALPHA-1,3-MANNOSYLTRANSFERASE"/>
    <property type="match status" value="1"/>
</dbReference>
<keyword evidence="10 14" id="KW-0472">Membrane</keyword>
<evidence type="ECO:0000313" key="16">
    <source>
        <dbReference type="Proteomes" id="UP000325313"/>
    </source>
</evidence>
<feature type="transmembrane region" description="Helical" evidence="14">
    <location>
        <begin position="224"/>
        <end position="248"/>
    </location>
</feature>
<dbReference type="Pfam" id="PF05208">
    <property type="entry name" value="ALG3"/>
    <property type="match status" value="1"/>
</dbReference>
<evidence type="ECO:0000256" key="9">
    <source>
        <dbReference type="ARBA" id="ARBA00022989"/>
    </source>
</evidence>
<feature type="transmembrane region" description="Helical" evidence="14">
    <location>
        <begin position="260"/>
        <end position="277"/>
    </location>
</feature>
<comment type="catalytic activity">
    <reaction evidence="12 14">
        <text>an alpha-D-Man-(1-&gt;2)-alpha-D-Man-(1-&gt;2)-alpha-D-Man-(1-&gt;3)-[alpha-D-Man-(1-&gt;6)]-beta-D-Man-(1-&gt;4)-beta-D-GlcNAc-(1-&gt;4)-alpha-D-GlcNAc-diphospho-di-trans,poly-cis-dolichol + a di-trans,poly-cis-dolichyl beta-D-mannosyl phosphate = an alpha-D-Man-(1-&gt;2)-alpha-D-Man-(1-&gt;2)-alpha-D-Man-(1-&gt;3)-[alpha-D-Man-(1-&gt;3)-alpha-D-Man-(1-&gt;6)]-beta-D-Man-(1-&gt;4)-beta-D-GlcNAc-(1-&gt;4)-alpha-D-GlcNAc-diphospho-di-trans,poly-cis-dolichol + a di-trans,poly-cis-dolichyl phosphate + H(+)</text>
        <dbReference type="Rhea" id="RHEA:29527"/>
        <dbReference type="Rhea" id="RHEA-COMP:19498"/>
        <dbReference type="Rhea" id="RHEA-COMP:19501"/>
        <dbReference type="Rhea" id="RHEA-COMP:19516"/>
        <dbReference type="Rhea" id="RHEA-COMP:19517"/>
        <dbReference type="ChEBI" id="CHEBI:15378"/>
        <dbReference type="ChEBI" id="CHEBI:57683"/>
        <dbReference type="ChEBI" id="CHEBI:58211"/>
        <dbReference type="ChEBI" id="CHEBI:132515"/>
        <dbReference type="ChEBI" id="CHEBI:132516"/>
        <dbReference type="EC" id="2.4.1.258"/>
    </reaction>
    <physiologicalReaction direction="left-to-right" evidence="12 14">
        <dbReference type="Rhea" id="RHEA:29528"/>
    </physiologicalReaction>
</comment>
<evidence type="ECO:0000256" key="5">
    <source>
        <dbReference type="ARBA" id="ARBA00022676"/>
    </source>
</evidence>
<evidence type="ECO:0000313" key="15">
    <source>
        <dbReference type="EMBL" id="KAA1088339.1"/>
    </source>
</evidence>
<dbReference type="InterPro" id="IPR007873">
    <property type="entry name" value="Glycosyltransferase_ALG3"/>
</dbReference>
<dbReference type="EC" id="2.4.1.258" evidence="3 14"/>
<evidence type="ECO:0000256" key="13">
    <source>
        <dbReference type="ARBA" id="ARBA00093457"/>
    </source>
</evidence>
<keyword evidence="7 14" id="KW-0812">Transmembrane</keyword>
<evidence type="ECO:0000256" key="12">
    <source>
        <dbReference type="ARBA" id="ARBA00049506"/>
    </source>
</evidence>
<dbReference type="PANTHER" id="PTHR12646">
    <property type="entry name" value="NOT56 - RELATED"/>
    <property type="match status" value="1"/>
</dbReference>
<comment type="function">
    <text evidence="11 14">Dol-P-Man:Man(5)GlcNAc(2)-PP-Dol alpha-1,3-mannosyltransferase that operates in the biosynthetic pathway of dolichol-linked oligosaccharides, the glycan precursors employed in protein asparagine (N)-glycosylation. The assembly of dolichol-linked oligosaccharides begins on the cytosolic side of the endoplasmic reticulum membrane and finishes in its lumen. The sequential addition of sugars to dolichol pyrophosphate produces dolichol-linked oligosaccharides containing fourteen sugars, including two GlcNAcs, nine mannoses and three glucoses. Once assembled, the oligosaccharide is transferred from the lipid to nascent proteins by oligosaccharyltransferases. In the lumen of the endoplasmic reticulum, adds the first dolichyl beta-D-mannosyl phosphate derived mannose in an alpha-1,3 linkage to Man(5)GlcNAc(2)-PP-dolichol to produce Man(6)GlcNAc(2)-PP-dolichol.</text>
</comment>
<keyword evidence="8 14" id="KW-0256">Endoplasmic reticulum</keyword>
<name>A0A5B0NKF9_PUCGR</name>
<comment type="caution">
    <text evidence="15">The sequence shown here is derived from an EMBL/GenBank/DDBJ whole genome shotgun (WGS) entry which is preliminary data.</text>
</comment>
<gene>
    <name evidence="15" type="primary">ALG3_1</name>
    <name evidence="15" type="ORF">PGTUg99_016801</name>
</gene>
<evidence type="ECO:0000256" key="2">
    <source>
        <dbReference type="ARBA" id="ARBA00004922"/>
    </source>
</evidence>
<evidence type="ECO:0000256" key="4">
    <source>
        <dbReference type="ARBA" id="ARBA00015561"/>
    </source>
</evidence>
<keyword evidence="5 14" id="KW-0328">Glycosyltransferase</keyword>
<feature type="transmembrane region" description="Helical" evidence="14">
    <location>
        <begin position="150"/>
        <end position="170"/>
    </location>
</feature>
<evidence type="ECO:0000256" key="1">
    <source>
        <dbReference type="ARBA" id="ARBA00004477"/>
    </source>
</evidence>
<evidence type="ECO:0000256" key="3">
    <source>
        <dbReference type="ARBA" id="ARBA00011964"/>
    </source>
</evidence>
<dbReference type="Proteomes" id="UP000325313">
    <property type="component" value="Unassembled WGS sequence"/>
</dbReference>
<keyword evidence="9 14" id="KW-1133">Transmembrane helix</keyword>
<dbReference type="AlphaFoldDB" id="A0A5B0NKF9"/>
<evidence type="ECO:0000256" key="14">
    <source>
        <dbReference type="RuleBase" id="RU364047"/>
    </source>
</evidence>
<evidence type="ECO:0000256" key="11">
    <source>
        <dbReference type="ARBA" id="ARBA00044743"/>
    </source>
</evidence>
<feature type="transmembrane region" description="Helical" evidence="14">
    <location>
        <begin position="191"/>
        <end position="212"/>
    </location>
</feature>
<dbReference type="GO" id="GO:0052925">
    <property type="term" value="F:dol-P-Man:Man(5)GlcNAc(2)-PP-Dol alpha-1,3-mannosyltransferase activity"/>
    <property type="evidence" value="ECO:0007669"/>
    <property type="project" value="UniProtKB-EC"/>
</dbReference>
<evidence type="ECO:0000256" key="7">
    <source>
        <dbReference type="ARBA" id="ARBA00022692"/>
    </source>
</evidence>
<reference evidence="15 16" key="1">
    <citation type="submission" date="2019-05" db="EMBL/GenBank/DDBJ databases">
        <title>Emergence of the Ug99 lineage of the wheat stem rust pathogen through somatic hybridization.</title>
        <authorList>
            <person name="Li F."/>
            <person name="Upadhyaya N.M."/>
            <person name="Sperschneider J."/>
            <person name="Matny O."/>
            <person name="Nguyen-Phuc H."/>
            <person name="Mago R."/>
            <person name="Raley C."/>
            <person name="Miller M.E."/>
            <person name="Silverstein K.A.T."/>
            <person name="Henningsen E."/>
            <person name="Hirsch C.D."/>
            <person name="Visser B."/>
            <person name="Pretorius Z.A."/>
            <person name="Steffenson B.J."/>
            <person name="Schwessinger B."/>
            <person name="Dodds P.N."/>
            <person name="Figueroa M."/>
        </authorList>
    </citation>
    <scope>NUCLEOTIDE SEQUENCE [LARGE SCALE GENOMIC DNA]</scope>
    <source>
        <strain evidence="15 16">Ug99</strain>
    </source>
</reference>
<comment type="pathway">
    <text evidence="2 14">Protein modification; protein glycosylation.</text>
</comment>
<organism evidence="15 16">
    <name type="scientific">Puccinia graminis f. sp. tritici</name>
    <dbReference type="NCBI Taxonomy" id="56615"/>
    <lineage>
        <taxon>Eukaryota</taxon>
        <taxon>Fungi</taxon>
        <taxon>Dikarya</taxon>
        <taxon>Basidiomycota</taxon>
        <taxon>Pucciniomycotina</taxon>
        <taxon>Pucciniomycetes</taxon>
        <taxon>Pucciniales</taxon>
        <taxon>Pucciniaceae</taxon>
        <taxon>Puccinia</taxon>
    </lineage>
</organism>
<accession>A0A5B0NKF9</accession>
<proteinExistence type="inferred from homology"/>
<dbReference type="EMBL" id="VDEP01000406">
    <property type="protein sequence ID" value="KAA1088339.1"/>
    <property type="molecule type" value="Genomic_DNA"/>
</dbReference>
<protein>
    <recommendedName>
        <fullName evidence="4 14">Dol-P-Man:Man(5)GlcNAc(2)-PP-Dol alpha-1,3-mannosyltransferase</fullName>
        <ecNumber evidence="3 14">2.4.1.258</ecNumber>
    </recommendedName>
    <alternativeName>
        <fullName evidence="14">Dol-P-Man-dependent alpha(1-3)-mannosyltransferase</fullName>
    </alternativeName>
</protein>
<feature type="transmembrane region" description="Helical" evidence="14">
    <location>
        <begin position="434"/>
        <end position="454"/>
    </location>
</feature>
<comment type="subcellular location">
    <subcellularLocation>
        <location evidence="1 14">Endoplasmic reticulum membrane</location>
        <topology evidence="1 14">Multi-pass membrane protein</topology>
    </subcellularLocation>
</comment>
<feature type="transmembrane region" description="Helical" evidence="14">
    <location>
        <begin position="401"/>
        <end position="422"/>
    </location>
</feature>
<evidence type="ECO:0000256" key="8">
    <source>
        <dbReference type="ARBA" id="ARBA00022824"/>
    </source>
</evidence>